<keyword evidence="4" id="KW-1185">Reference proteome</keyword>
<dbReference type="RefSeq" id="XP_058327368.1">
    <property type="nucleotide sequence ID" value="XM_058479038.1"/>
</dbReference>
<dbReference type="OrthoDB" id="4367799at2759"/>
<evidence type="ECO:0000256" key="1">
    <source>
        <dbReference type="SAM" id="Phobius"/>
    </source>
</evidence>
<sequence>MRLSSITLGVIGALAPLIPLVASHETHLAYLPTSASNEEPSSYLSVKWSILHNSLFANGNQVFPPPTAMRLNVPRYDGSHKTPVDLVPLSYSLNARPLSIREAASSDDVVRVSVDLLNEYGDFVTPSTVLIDLLHLPEGDPRIIRIRIQSNEVMERSASGSASTVSSFAPSSDDELRTIKADSEALPSGDISGSSKDAGSHTGYIFSPYWSPPTWSPDRRPHPYRHPKGHPPSALGRLVRPVVLPALLGTAAGLVACLVGFCFGHLAMSLALRCKNARRCQYDRIPSTDEEYGELSEKEPLVTSGTVLVTISEEEEEEGSNPP</sequence>
<evidence type="ECO:0000256" key="2">
    <source>
        <dbReference type="SAM" id="SignalP"/>
    </source>
</evidence>
<dbReference type="GeneID" id="83206341"/>
<keyword evidence="2" id="KW-0732">Signal</keyword>
<reference evidence="3" key="1">
    <citation type="submission" date="2022-11" db="EMBL/GenBank/DDBJ databases">
        <authorList>
            <person name="Petersen C."/>
        </authorList>
    </citation>
    <scope>NUCLEOTIDE SEQUENCE</scope>
    <source>
        <strain evidence="3">IBT 19713</strain>
    </source>
</reference>
<dbReference type="AlphaFoldDB" id="A0A9W9NKZ5"/>
<dbReference type="EMBL" id="JAPQKS010000007">
    <property type="protein sequence ID" value="KAJ5220538.1"/>
    <property type="molecule type" value="Genomic_DNA"/>
</dbReference>
<keyword evidence="1" id="KW-0472">Membrane</keyword>
<feature type="signal peptide" evidence="2">
    <location>
        <begin position="1"/>
        <end position="23"/>
    </location>
</feature>
<feature type="transmembrane region" description="Helical" evidence="1">
    <location>
        <begin position="242"/>
        <end position="272"/>
    </location>
</feature>
<dbReference type="PANTHER" id="PTHR40622:SF1">
    <property type="match status" value="1"/>
</dbReference>
<name>A0A9W9NKZ5_9EURO</name>
<feature type="chain" id="PRO_5040912391" evidence="2">
    <location>
        <begin position="24"/>
        <end position="323"/>
    </location>
</feature>
<protein>
    <submittedName>
        <fullName evidence="3">Uncharacterized protein</fullName>
    </submittedName>
</protein>
<evidence type="ECO:0000313" key="4">
    <source>
        <dbReference type="Proteomes" id="UP001150941"/>
    </source>
</evidence>
<reference evidence="3" key="2">
    <citation type="journal article" date="2023" name="IMA Fungus">
        <title>Comparative genomic study of the Penicillium genus elucidates a diverse pangenome and 15 lateral gene transfer events.</title>
        <authorList>
            <person name="Petersen C."/>
            <person name="Sorensen T."/>
            <person name="Nielsen M.R."/>
            <person name="Sondergaard T.E."/>
            <person name="Sorensen J.L."/>
            <person name="Fitzpatrick D.A."/>
            <person name="Frisvad J.C."/>
            <person name="Nielsen K.L."/>
        </authorList>
    </citation>
    <scope>NUCLEOTIDE SEQUENCE</scope>
    <source>
        <strain evidence="3">IBT 19713</strain>
    </source>
</reference>
<proteinExistence type="predicted"/>
<organism evidence="3 4">
    <name type="scientific">Penicillium chermesinum</name>
    <dbReference type="NCBI Taxonomy" id="63820"/>
    <lineage>
        <taxon>Eukaryota</taxon>
        <taxon>Fungi</taxon>
        <taxon>Dikarya</taxon>
        <taxon>Ascomycota</taxon>
        <taxon>Pezizomycotina</taxon>
        <taxon>Eurotiomycetes</taxon>
        <taxon>Eurotiomycetidae</taxon>
        <taxon>Eurotiales</taxon>
        <taxon>Aspergillaceae</taxon>
        <taxon>Penicillium</taxon>
    </lineage>
</organism>
<accession>A0A9W9NKZ5</accession>
<dbReference type="Proteomes" id="UP001150941">
    <property type="component" value="Unassembled WGS sequence"/>
</dbReference>
<keyword evidence="1" id="KW-1133">Transmembrane helix</keyword>
<keyword evidence="1" id="KW-0812">Transmembrane</keyword>
<comment type="caution">
    <text evidence="3">The sequence shown here is derived from an EMBL/GenBank/DDBJ whole genome shotgun (WGS) entry which is preliminary data.</text>
</comment>
<dbReference type="PANTHER" id="PTHR40622">
    <property type="match status" value="1"/>
</dbReference>
<evidence type="ECO:0000313" key="3">
    <source>
        <dbReference type="EMBL" id="KAJ5220538.1"/>
    </source>
</evidence>
<gene>
    <name evidence="3" type="ORF">N7468_009742</name>
</gene>